<dbReference type="Pfam" id="PF13419">
    <property type="entry name" value="HAD_2"/>
    <property type="match status" value="1"/>
</dbReference>
<accession>E6MQ13</accession>
<dbReference type="InterPro" id="IPR050155">
    <property type="entry name" value="HAD-like_hydrolase_sf"/>
</dbReference>
<dbReference type="EC" id="3.1.3.18" evidence="4"/>
<sequence length="227" mass="24903">MCNFASKTATKMKTKIVILDFDGTLGDSQALITRTMKTTLKQLGLPERTTEECAKTIGLPLKECFKALQNMTEEQAEACAHLYHKLFMENNVPGAVPAFPGVVETIKQLHNEGLIVTIASSRGHQSLVAFVQELHLEPYIRLILGADDVENAKPNAEPVLNTLHHFGLQPAEALVVGDTIFDIQMGRNAGAKTCGVTYGNGKREDLEAAFADYIIDNFAEIKQCLEQ</sequence>
<dbReference type="EMBL" id="AEQO01000134">
    <property type="protein sequence ID" value="EFV04274.1"/>
    <property type="molecule type" value="Genomic_DNA"/>
</dbReference>
<keyword evidence="5" id="KW-0378">Hydrolase</keyword>
<evidence type="ECO:0000256" key="2">
    <source>
        <dbReference type="ARBA" id="ARBA00004818"/>
    </source>
</evidence>
<dbReference type="GO" id="GO:0006281">
    <property type="term" value="P:DNA repair"/>
    <property type="evidence" value="ECO:0007669"/>
    <property type="project" value="TreeGrafter"/>
</dbReference>
<gene>
    <name evidence="5" type="ORF">HMPREF9420_1581</name>
</gene>
<dbReference type="NCBIfam" id="TIGR01509">
    <property type="entry name" value="HAD-SF-IA-v3"/>
    <property type="match status" value="1"/>
</dbReference>
<name>E6MQ13_9BACT</name>
<dbReference type="SFLD" id="SFLDG01129">
    <property type="entry name" value="C1.5:_HAD__Beta-PGM__Phosphata"/>
    <property type="match status" value="1"/>
</dbReference>
<keyword evidence="6" id="KW-1185">Reference proteome</keyword>
<reference evidence="5 6" key="1">
    <citation type="submission" date="2010-12" db="EMBL/GenBank/DDBJ databases">
        <authorList>
            <person name="Muzny D."/>
            <person name="Qin X."/>
            <person name="Deng J."/>
            <person name="Jiang H."/>
            <person name="Liu Y."/>
            <person name="Qu J."/>
            <person name="Song X.-Z."/>
            <person name="Zhang L."/>
            <person name="Thornton R."/>
            <person name="Coyle M."/>
            <person name="Francisco L."/>
            <person name="Jackson L."/>
            <person name="Javaid M."/>
            <person name="Korchina V."/>
            <person name="Kovar C."/>
            <person name="Mata R."/>
            <person name="Mathew T."/>
            <person name="Ngo R."/>
            <person name="Nguyen L."/>
            <person name="Nguyen N."/>
            <person name="Okwuonu G."/>
            <person name="Ongeri F."/>
            <person name="Pham C."/>
            <person name="Simmons D."/>
            <person name="Wilczek-Boney K."/>
            <person name="Hale W."/>
            <person name="Jakkamsetti A."/>
            <person name="Pham P."/>
            <person name="Ruth R."/>
            <person name="San Lucas F."/>
            <person name="Warren J."/>
            <person name="Zhang J."/>
            <person name="Zhao Z."/>
            <person name="Zhou C."/>
            <person name="Zhu D."/>
            <person name="Lee S."/>
            <person name="Bess C."/>
            <person name="Blankenburg K."/>
            <person name="Forbes L."/>
            <person name="Fu Q."/>
            <person name="Gubbala S."/>
            <person name="Hirani K."/>
            <person name="Jayaseelan J.C."/>
            <person name="Lara F."/>
            <person name="Munidasa M."/>
            <person name="Palculict T."/>
            <person name="Patil S."/>
            <person name="Pu L.-L."/>
            <person name="Saada N."/>
            <person name="Tang L."/>
            <person name="Weissenberger G."/>
            <person name="Zhu Y."/>
            <person name="Hemphill L."/>
            <person name="Shang Y."/>
            <person name="Youmans B."/>
            <person name="Ayvaz T."/>
            <person name="Ross M."/>
            <person name="Santibanez J."/>
            <person name="Aqrawi P."/>
            <person name="Gross S."/>
            <person name="Joshi V."/>
            <person name="Fowler G."/>
            <person name="Nazareth L."/>
            <person name="Reid J."/>
            <person name="Worley K."/>
            <person name="Petrosino J."/>
            <person name="Highlander S."/>
            <person name="Gibbs R."/>
        </authorList>
    </citation>
    <scope>NUCLEOTIDE SEQUENCE [LARGE SCALE GENOMIC DNA]</scope>
    <source>
        <strain evidence="5 6">DSM 15606</strain>
    </source>
</reference>
<dbReference type="PANTHER" id="PTHR43434">
    <property type="entry name" value="PHOSPHOGLYCOLATE PHOSPHATASE"/>
    <property type="match status" value="1"/>
</dbReference>
<dbReference type="Proteomes" id="UP000003874">
    <property type="component" value="Unassembled WGS sequence"/>
</dbReference>
<comment type="pathway">
    <text evidence="2">Organic acid metabolism; glycolate biosynthesis; glycolate from 2-phosphoglycolate: step 1/1.</text>
</comment>
<proteinExistence type="inferred from homology"/>
<dbReference type="InterPro" id="IPR036412">
    <property type="entry name" value="HAD-like_sf"/>
</dbReference>
<evidence type="ECO:0000313" key="5">
    <source>
        <dbReference type="EMBL" id="EFV04274.1"/>
    </source>
</evidence>
<evidence type="ECO:0000256" key="4">
    <source>
        <dbReference type="ARBA" id="ARBA00013078"/>
    </source>
</evidence>
<dbReference type="InterPro" id="IPR023214">
    <property type="entry name" value="HAD_sf"/>
</dbReference>
<protein>
    <recommendedName>
        <fullName evidence="4">phosphoglycolate phosphatase</fullName>
        <ecNumber evidence="4">3.1.3.18</ecNumber>
    </recommendedName>
</protein>
<dbReference type="Gene3D" id="3.40.50.1000">
    <property type="entry name" value="HAD superfamily/HAD-like"/>
    <property type="match status" value="1"/>
</dbReference>
<dbReference type="Gene3D" id="1.10.150.240">
    <property type="entry name" value="Putative phosphatase, domain 2"/>
    <property type="match status" value="1"/>
</dbReference>
<dbReference type="FunFam" id="3.40.50.1000:FF:000022">
    <property type="entry name" value="Phosphoglycolate phosphatase"/>
    <property type="match status" value="1"/>
</dbReference>
<dbReference type="eggNOG" id="COG0546">
    <property type="taxonomic scope" value="Bacteria"/>
</dbReference>
<evidence type="ECO:0000256" key="1">
    <source>
        <dbReference type="ARBA" id="ARBA00000830"/>
    </source>
</evidence>
<dbReference type="SFLD" id="SFLDS00003">
    <property type="entry name" value="Haloacid_Dehalogenase"/>
    <property type="match status" value="1"/>
</dbReference>
<dbReference type="InterPro" id="IPR041492">
    <property type="entry name" value="HAD_2"/>
</dbReference>
<dbReference type="SUPFAM" id="SSF56784">
    <property type="entry name" value="HAD-like"/>
    <property type="match status" value="1"/>
</dbReference>
<evidence type="ECO:0000313" key="6">
    <source>
        <dbReference type="Proteomes" id="UP000003874"/>
    </source>
</evidence>
<organism evidence="5 6">
    <name type="scientific">Segatella salivae DSM 15606</name>
    <dbReference type="NCBI Taxonomy" id="888832"/>
    <lineage>
        <taxon>Bacteria</taxon>
        <taxon>Pseudomonadati</taxon>
        <taxon>Bacteroidota</taxon>
        <taxon>Bacteroidia</taxon>
        <taxon>Bacteroidales</taxon>
        <taxon>Prevotellaceae</taxon>
        <taxon>Segatella</taxon>
    </lineage>
</organism>
<dbReference type="GO" id="GO:0005829">
    <property type="term" value="C:cytosol"/>
    <property type="evidence" value="ECO:0007669"/>
    <property type="project" value="TreeGrafter"/>
</dbReference>
<dbReference type="InterPro" id="IPR023198">
    <property type="entry name" value="PGP-like_dom2"/>
</dbReference>
<dbReference type="GO" id="GO:0008967">
    <property type="term" value="F:phosphoglycolate phosphatase activity"/>
    <property type="evidence" value="ECO:0007669"/>
    <property type="project" value="UniProtKB-EC"/>
</dbReference>
<dbReference type="SFLD" id="SFLDG01135">
    <property type="entry name" value="C1.5.6:_HAD__Beta-PGM__Phospha"/>
    <property type="match status" value="1"/>
</dbReference>
<dbReference type="InterPro" id="IPR006439">
    <property type="entry name" value="HAD-SF_hydro_IA"/>
</dbReference>
<dbReference type="AlphaFoldDB" id="E6MQ13"/>
<comment type="caution">
    <text evidence="5">The sequence shown here is derived from an EMBL/GenBank/DDBJ whole genome shotgun (WGS) entry which is preliminary data.</text>
</comment>
<dbReference type="HOGENOM" id="CLU_045011_19_3_10"/>
<dbReference type="STRING" id="888832.HMPREF9420_1581"/>
<dbReference type="PANTHER" id="PTHR43434:SF1">
    <property type="entry name" value="PHOSPHOGLYCOLATE PHOSPHATASE"/>
    <property type="match status" value="1"/>
</dbReference>
<comment type="similarity">
    <text evidence="3">Belongs to the HAD-like hydrolase superfamily. CbbY/CbbZ/Gph/YieH family.</text>
</comment>
<evidence type="ECO:0000256" key="3">
    <source>
        <dbReference type="ARBA" id="ARBA00006171"/>
    </source>
</evidence>
<comment type="catalytic activity">
    <reaction evidence="1">
        <text>2-phosphoglycolate + H2O = glycolate + phosphate</text>
        <dbReference type="Rhea" id="RHEA:14369"/>
        <dbReference type="ChEBI" id="CHEBI:15377"/>
        <dbReference type="ChEBI" id="CHEBI:29805"/>
        <dbReference type="ChEBI" id="CHEBI:43474"/>
        <dbReference type="ChEBI" id="CHEBI:58033"/>
        <dbReference type="EC" id="3.1.3.18"/>
    </reaction>
</comment>
<dbReference type="NCBIfam" id="TIGR01549">
    <property type="entry name" value="HAD-SF-IA-v1"/>
    <property type="match status" value="1"/>
</dbReference>